<dbReference type="PROSITE" id="PS51257">
    <property type="entry name" value="PROKAR_LIPOPROTEIN"/>
    <property type="match status" value="1"/>
</dbReference>
<comment type="caution">
    <text evidence="1">The sequence shown here is derived from an EMBL/GenBank/DDBJ whole genome shotgun (WGS) entry which is preliminary data.</text>
</comment>
<dbReference type="AlphaFoldDB" id="A0A644X7A6"/>
<gene>
    <name evidence="1" type="ORF">SDC9_58403</name>
</gene>
<protein>
    <submittedName>
        <fullName evidence="1">Uncharacterized protein</fullName>
    </submittedName>
</protein>
<evidence type="ECO:0000313" key="1">
    <source>
        <dbReference type="EMBL" id="MPM12052.1"/>
    </source>
</evidence>
<sequence length="265" mass="27755">MKWRPWILLVLLVISCLLLPDAEALGAALPQGKTIAVLVRGTPSHAAATRSLLVRALLDGGYRAVDEQQLEKIRRSKAAALALEGNVDAILQLGRSFGFSVLLSGAVTVPKPVRNEFGLFTATASVSVTACHAANGRQILALTESAKEIGYTPEEAAQKAAEKAASSAGDVILGKRAAGKPENPASKYTVIVSPVRSFAEAHGIVESCRDAGALSASLLRFAAGKAEVEAEFGGTAAQLVAALLRVRKEFFEESAEGNVIRLGKQ</sequence>
<dbReference type="EMBL" id="VSSQ01001915">
    <property type="protein sequence ID" value="MPM12052.1"/>
    <property type="molecule type" value="Genomic_DNA"/>
</dbReference>
<name>A0A644X7A6_9ZZZZ</name>
<accession>A0A644X7A6</accession>
<organism evidence="1">
    <name type="scientific">bioreactor metagenome</name>
    <dbReference type="NCBI Taxonomy" id="1076179"/>
    <lineage>
        <taxon>unclassified sequences</taxon>
        <taxon>metagenomes</taxon>
        <taxon>ecological metagenomes</taxon>
    </lineage>
</organism>
<reference evidence="1" key="1">
    <citation type="submission" date="2019-08" db="EMBL/GenBank/DDBJ databases">
        <authorList>
            <person name="Kucharzyk K."/>
            <person name="Murdoch R.W."/>
            <person name="Higgins S."/>
            <person name="Loffler F."/>
        </authorList>
    </citation>
    <scope>NUCLEOTIDE SEQUENCE</scope>
</reference>
<proteinExistence type="predicted"/>